<evidence type="ECO:0000313" key="4">
    <source>
        <dbReference type="EMBL" id="THG09599.1"/>
    </source>
</evidence>
<keyword evidence="2 3" id="KW-0732">Signal</keyword>
<sequence length="149" mass="16451">MESPYILLISLLLISFLFAPSPALAYNIRAIFTFGDSIFDAGNNHFNKNCTAQADFPPYGSSFFRHPTGRFTNGRTVVDFISQFVGIELQKPYLELQSEVTNGSMKEYPSNGINFASAGSGVLRGTNHYLVRKTPSTPITTTLFKSLIP</sequence>
<evidence type="ECO:0000256" key="2">
    <source>
        <dbReference type="ARBA" id="ARBA00022729"/>
    </source>
</evidence>
<feature type="signal peptide" evidence="3">
    <location>
        <begin position="1"/>
        <end position="25"/>
    </location>
</feature>
<comment type="caution">
    <text evidence="4">The sequence shown here is derived from an EMBL/GenBank/DDBJ whole genome shotgun (WGS) entry which is preliminary data.</text>
</comment>
<dbReference type="InterPro" id="IPR001087">
    <property type="entry name" value="GDSL"/>
</dbReference>
<dbReference type="Gene3D" id="3.40.50.1110">
    <property type="entry name" value="SGNH hydrolase"/>
    <property type="match status" value="1"/>
</dbReference>
<dbReference type="STRING" id="542762.A0A4S4E1B8"/>
<gene>
    <name evidence="4" type="ORF">TEA_025092</name>
</gene>
<evidence type="ECO:0000256" key="1">
    <source>
        <dbReference type="ARBA" id="ARBA00008668"/>
    </source>
</evidence>
<dbReference type="PANTHER" id="PTHR45966:SF13">
    <property type="entry name" value="GDSL ESTERASE_LIPASE"/>
    <property type="match status" value="1"/>
</dbReference>
<evidence type="ECO:0000256" key="3">
    <source>
        <dbReference type="SAM" id="SignalP"/>
    </source>
</evidence>
<dbReference type="PANTHER" id="PTHR45966">
    <property type="entry name" value="GDSL-LIKE LIPASE/ACYLHYDROLASE"/>
    <property type="match status" value="1"/>
</dbReference>
<protein>
    <recommendedName>
        <fullName evidence="6">GDSL esterase/lipase</fullName>
    </recommendedName>
</protein>
<dbReference type="InterPro" id="IPR036514">
    <property type="entry name" value="SGNH_hydro_sf"/>
</dbReference>
<dbReference type="AlphaFoldDB" id="A0A4S4E1B8"/>
<comment type="similarity">
    <text evidence="1">Belongs to the 'GDSL' lipolytic enzyme family.</text>
</comment>
<name>A0A4S4E1B8_CAMSN</name>
<organism evidence="4 5">
    <name type="scientific">Camellia sinensis var. sinensis</name>
    <name type="common">China tea</name>
    <dbReference type="NCBI Taxonomy" id="542762"/>
    <lineage>
        <taxon>Eukaryota</taxon>
        <taxon>Viridiplantae</taxon>
        <taxon>Streptophyta</taxon>
        <taxon>Embryophyta</taxon>
        <taxon>Tracheophyta</taxon>
        <taxon>Spermatophyta</taxon>
        <taxon>Magnoliopsida</taxon>
        <taxon>eudicotyledons</taxon>
        <taxon>Gunneridae</taxon>
        <taxon>Pentapetalae</taxon>
        <taxon>asterids</taxon>
        <taxon>Ericales</taxon>
        <taxon>Theaceae</taxon>
        <taxon>Camellia</taxon>
    </lineage>
</organism>
<proteinExistence type="inferred from homology"/>
<keyword evidence="5" id="KW-1185">Reference proteome</keyword>
<dbReference type="GO" id="GO:0016788">
    <property type="term" value="F:hydrolase activity, acting on ester bonds"/>
    <property type="evidence" value="ECO:0007669"/>
    <property type="project" value="InterPro"/>
</dbReference>
<feature type="chain" id="PRO_5020834383" description="GDSL esterase/lipase" evidence="3">
    <location>
        <begin position="26"/>
        <end position="149"/>
    </location>
</feature>
<dbReference type="Pfam" id="PF00657">
    <property type="entry name" value="Lipase_GDSL"/>
    <property type="match status" value="1"/>
</dbReference>
<reference evidence="4 5" key="1">
    <citation type="journal article" date="2018" name="Proc. Natl. Acad. Sci. U.S.A.">
        <title>Draft genome sequence of Camellia sinensis var. sinensis provides insights into the evolution of the tea genome and tea quality.</title>
        <authorList>
            <person name="Wei C."/>
            <person name="Yang H."/>
            <person name="Wang S."/>
            <person name="Zhao J."/>
            <person name="Liu C."/>
            <person name="Gao L."/>
            <person name="Xia E."/>
            <person name="Lu Y."/>
            <person name="Tai Y."/>
            <person name="She G."/>
            <person name="Sun J."/>
            <person name="Cao H."/>
            <person name="Tong W."/>
            <person name="Gao Q."/>
            <person name="Li Y."/>
            <person name="Deng W."/>
            <person name="Jiang X."/>
            <person name="Wang W."/>
            <person name="Chen Q."/>
            <person name="Zhang S."/>
            <person name="Li H."/>
            <person name="Wu J."/>
            <person name="Wang P."/>
            <person name="Li P."/>
            <person name="Shi C."/>
            <person name="Zheng F."/>
            <person name="Jian J."/>
            <person name="Huang B."/>
            <person name="Shan D."/>
            <person name="Shi M."/>
            <person name="Fang C."/>
            <person name="Yue Y."/>
            <person name="Li F."/>
            <person name="Li D."/>
            <person name="Wei S."/>
            <person name="Han B."/>
            <person name="Jiang C."/>
            <person name="Yin Y."/>
            <person name="Xia T."/>
            <person name="Zhang Z."/>
            <person name="Bennetzen J.L."/>
            <person name="Zhao S."/>
            <person name="Wan X."/>
        </authorList>
    </citation>
    <scope>NUCLEOTIDE SEQUENCE [LARGE SCALE GENOMIC DNA]</scope>
    <source>
        <strain evidence="5">cv. Shuchazao</strain>
        <tissue evidence="4">Leaf</tissue>
    </source>
</reference>
<dbReference type="InterPro" id="IPR044552">
    <property type="entry name" value="GLIP1-5/GLL25"/>
</dbReference>
<accession>A0A4S4E1B8</accession>
<evidence type="ECO:0008006" key="6">
    <source>
        <dbReference type="Google" id="ProtNLM"/>
    </source>
</evidence>
<dbReference type="EMBL" id="SDRB02008403">
    <property type="protein sequence ID" value="THG09599.1"/>
    <property type="molecule type" value="Genomic_DNA"/>
</dbReference>
<dbReference type="Proteomes" id="UP000306102">
    <property type="component" value="Unassembled WGS sequence"/>
</dbReference>
<evidence type="ECO:0000313" key="5">
    <source>
        <dbReference type="Proteomes" id="UP000306102"/>
    </source>
</evidence>